<evidence type="ECO:0000259" key="1">
    <source>
        <dbReference type="Pfam" id="PF04230"/>
    </source>
</evidence>
<name>A0A9X2I5M9_9FLAO</name>
<dbReference type="Proteomes" id="UP001155280">
    <property type="component" value="Unassembled WGS sequence"/>
</dbReference>
<dbReference type="Pfam" id="PF04230">
    <property type="entry name" value="PS_pyruv_trans"/>
    <property type="match status" value="1"/>
</dbReference>
<dbReference type="InterPro" id="IPR007345">
    <property type="entry name" value="Polysacch_pyruvyl_Trfase"/>
</dbReference>
<comment type="caution">
    <text evidence="2">The sequence shown here is derived from an EMBL/GenBank/DDBJ whole genome shotgun (WGS) entry which is preliminary data.</text>
</comment>
<sequence>MRLFWYSINKMNRSHPILSKKGIKSVLLSPKENYGDLMSKYLTEKICRKKVIWFDPKVNGYQNHFMVIGSILNFSRKDSIVWGSGIINRSHLIKKSDFRAVRGPLTRKRLLDHDYDCPEIYGDPAILLPEYYNPDIEKKYKLGVVPHFTEFSFLSKKLQKDQNINLINLLTHDIEKVTKEILKCDYIISSSLHGLIVAHAYEIPAIWVKFSDHLYGDDIKFYDYLESMSIDLYNPIKITQRIDLRDVLQLFHSNRNLPRPLILDNVKNRLIQNCPFL</sequence>
<evidence type="ECO:0000313" key="3">
    <source>
        <dbReference type="Proteomes" id="UP001155280"/>
    </source>
</evidence>
<keyword evidence="2" id="KW-0808">Transferase</keyword>
<dbReference type="GO" id="GO:0016740">
    <property type="term" value="F:transferase activity"/>
    <property type="evidence" value="ECO:0007669"/>
    <property type="project" value="UniProtKB-KW"/>
</dbReference>
<accession>A0A9X2I5M9</accession>
<gene>
    <name evidence="2" type="ORF">MKO06_00280</name>
</gene>
<evidence type="ECO:0000313" key="2">
    <source>
        <dbReference type="EMBL" id="MCP9198324.1"/>
    </source>
</evidence>
<keyword evidence="3" id="KW-1185">Reference proteome</keyword>
<dbReference type="AlphaFoldDB" id="A0A9X2I5M9"/>
<dbReference type="RefSeq" id="WP_241550337.1">
    <property type="nucleotide sequence ID" value="NZ_JANCNS010000001.1"/>
</dbReference>
<proteinExistence type="predicted"/>
<reference evidence="2" key="1">
    <citation type="submission" date="2022-07" db="EMBL/GenBank/DDBJ databases">
        <title>Gramela sediminis sp. nov., isolated from deep-sea sediment of the Indian Ocean.</title>
        <authorList>
            <person name="Shi H."/>
        </authorList>
    </citation>
    <scope>NUCLEOTIDE SEQUENCE</scope>
    <source>
        <strain evidence="2">GC03-9</strain>
    </source>
</reference>
<protein>
    <submittedName>
        <fullName evidence="2">Polysaccharide pyruvyl transferase family protein</fullName>
    </submittedName>
</protein>
<dbReference type="EMBL" id="JANCNS010000001">
    <property type="protein sequence ID" value="MCP9198324.1"/>
    <property type="molecule type" value="Genomic_DNA"/>
</dbReference>
<organism evidence="2 3">
    <name type="scientific">Christiangramia oceanisediminis</name>
    <dbReference type="NCBI Taxonomy" id="2920386"/>
    <lineage>
        <taxon>Bacteria</taxon>
        <taxon>Pseudomonadati</taxon>
        <taxon>Bacteroidota</taxon>
        <taxon>Flavobacteriia</taxon>
        <taxon>Flavobacteriales</taxon>
        <taxon>Flavobacteriaceae</taxon>
        <taxon>Christiangramia</taxon>
    </lineage>
</organism>
<feature type="domain" description="Polysaccharide pyruvyl transferase" evidence="1">
    <location>
        <begin position="64"/>
        <end position="208"/>
    </location>
</feature>